<name>A0ABN9RUQ9_9DINO</name>
<evidence type="ECO:0000313" key="5">
    <source>
        <dbReference type="EMBL" id="CAK0823066.1"/>
    </source>
</evidence>
<proteinExistence type="predicted"/>
<evidence type="ECO:0000313" key="6">
    <source>
        <dbReference type="Proteomes" id="UP001189429"/>
    </source>
</evidence>
<dbReference type="InterPro" id="IPR049808">
    <property type="entry name" value="CONSTANS-like_Bbox1"/>
</dbReference>
<sequence length="154" mass="17549">RFPDFFSSCLMESGSPPVVLSEDGSGQAAAEWRRVYRLRSGEQVVPACLCEVVFEQRPVQLQPPLCDVCNSQVARLYCKNDNAHFCARCDAKHHTENAFFARHQRFDMKHSPFLYGFCPYHPSERLETACLQCRKLLCKLCNQIGPHATPELGR</sequence>
<accession>A0ABN9RUQ9</accession>
<feature type="domain" description="B box-type" evidence="4">
    <location>
        <begin position="61"/>
        <end position="108"/>
    </location>
</feature>
<dbReference type="CDD" id="cd19756">
    <property type="entry name" value="Bbox2"/>
    <property type="match status" value="1"/>
</dbReference>
<evidence type="ECO:0000259" key="4">
    <source>
        <dbReference type="PROSITE" id="PS50119"/>
    </source>
</evidence>
<reference evidence="5" key="1">
    <citation type="submission" date="2023-10" db="EMBL/GenBank/DDBJ databases">
        <authorList>
            <person name="Chen Y."/>
            <person name="Shah S."/>
            <person name="Dougan E. K."/>
            <person name="Thang M."/>
            <person name="Chan C."/>
        </authorList>
    </citation>
    <scope>NUCLEOTIDE SEQUENCE [LARGE SCALE GENOMIC DNA]</scope>
</reference>
<dbReference type="PROSITE" id="PS50119">
    <property type="entry name" value="ZF_BBOX"/>
    <property type="match status" value="2"/>
</dbReference>
<evidence type="ECO:0000256" key="3">
    <source>
        <dbReference type="PROSITE-ProRule" id="PRU00024"/>
    </source>
</evidence>
<feature type="non-terminal residue" evidence="5">
    <location>
        <position position="154"/>
    </location>
</feature>
<organism evidence="5 6">
    <name type="scientific">Prorocentrum cordatum</name>
    <dbReference type="NCBI Taxonomy" id="2364126"/>
    <lineage>
        <taxon>Eukaryota</taxon>
        <taxon>Sar</taxon>
        <taxon>Alveolata</taxon>
        <taxon>Dinophyceae</taxon>
        <taxon>Prorocentrales</taxon>
        <taxon>Prorocentraceae</taxon>
        <taxon>Prorocentrum</taxon>
    </lineage>
</organism>
<dbReference type="Pfam" id="PF00643">
    <property type="entry name" value="zf-B_box"/>
    <property type="match status" value="2"/>
</dbReference>
<dbReference type="Proteomes" id="UP001189429">
    <property type="component" value="Unassembled WGS sequence"/>
</dbReference>
<dbReference type="Gene3D" id="3.30.160.60">
    <property type="entry name" value="Classic Zinc Finger"/>
    <property type="match status" value="1"/>
</dbReference>
<evidence type="ECO:0000256" key="1">
    <source>
        <dbReference type="ARBA" id="ARBA00022723"/>
    </source>
</evidence>
<dbReference type="CDD" id="cd19821">
    <property type="entry name" value="Bbox1_BBX-like"/>
    <property type="match status" value="1"/>
</dbReference>
<dbReference type="EMBL" id="CAUYUJ010008161">
    <property type="protein sequence ID" value="CAK0823066.1"/>
    <property type="molecule type" value="Genomic_DNA"/>
</dbReference>
<dbReference type="InterPro" id="IPR000315">
    <property type="entry name" value="Znf_B-box"/>
</dbReference>
<keyword evidence="6" id="KW-1185">Reference proteome</keyword>
<comment type="caution">
    <text evidence="5">The sequence shown here is derived from an EMBL/GenBank/DDBJ whole genome shotgun (WGS) entry which is preliminary data.</text>
</comment>
<protein>
    <recommendedName>
        <fullName evidence="4">B box-type domain-containing protein</fullName>
    </recommendedName>
</protein>
<keyword evidence="3" id="KW-0863">Zinc-finger</keyword>
<keyword evidence="2" id="KW-0862">Zinc</keyword>
<gene>
    <name evidence="5" type="ORF">PCOR1329_LOCUS23917</name>
</gene>
<feature type="domain" description="B box-type" evidence="4">
    <location>
        <begin position="117"/>
        <end position="149"/>
    </location>
</feature>
<dbReference type="SMART" id="SM00336">
    <property type="entry name" value="BBOX"/>
    <property type="match status" value="2"/>
</dbReference>
<dbReference type="SUPFAM" id="SSF57845">
    <property type="entry name" value="B-box zinc-binding domain"/>
    <property type="match status" value="1"/>
</dbReference>
<keyword evidence="1" id="KW-0479">Metal-binding</keyword>
<evidence type="ECO:0000256" key="2">
    <source>
        <dbReference type="ARBA" id="ARBA00022833"/>
    </source>
</evidence>
<feature type="non-terminal residue" evidence="5">
    <location>
        <position position="1"/>
    </location>
</feature>